<organism evidence="1 2">
    <name type="scientific">Aphanothece hegewaldii CCALA 016</name>
    <dbReference type="NCBI Taxonomy" id="2107694"/>
    <lineage>
        <taxon>Bacteria</taxon>
        <taxon>Bacillati</taxon>
        <taxon>Cyanobacteriota</taxon>
        <taxon>Cyanophyceae</taxon>
        <taxon>Oscillatoriophycideae</taxon>
        <taxon>Chroococcales</taxon>
        <taxon>Aphanothecaceae</taxon>
        <taxon>Aphanothece</taxon>
    </lineage>
</organism>
<dbReference type="OrthoDB" id="9814831at2"/>
<dbReference type="InterPro" id="IPR029058">
    <property type="entry name" value="AB_hydrolase_fold"/>
</dbReference>
<name>A0A2T1M193_9CHRO</name>
<reference evidence="1 2" key="1">
    <citation type="submission" date="2018-03" db="EMBL/GenBank/DDBJ databases">
        <title>The ancient ancestry and fast evolution of plastids.</title>
        <authorList>
            <person name="Moore K.R."/>
            <person name="Magnabosco C."/>
            <person name="Momper L."/>
            <person name="Gold D.A."/>
            <person name="Bosak T."/>
            <person name="Fournier G.P."/>
        </authorList>
    </citation>
    <scope>NUCLEOTIDE SEQUENCE [LARGE SCALE GENOMIC DNA]</scope>
    <source>
        <strain evidence="1 2">CCALA 016</strain>
    </source>
</reference>
<sequence>MTNQYIYLHGFASSPDSAKAQYISDRFSSLSLPLIIPDLNQNDFTHLTLSRQIKQVQKLFSPLETSVTLLGSSFGGLTSAYLAEKCPQVERLVLLAPAFGFLEEWLNRLGTDTVEKWKNSGYLKVYHYGEQRSLPLHYQFVEDTEQYCEEQLQRSVPTLIIHGRNDEVIPLKYSRDFAKTRPWVELVEVESDHALTNVLLDIWHLTKEFCHL</sequence>
<dbReference type="RefSeq" id="WP_106455888.1">
    <property type="nucleotide sequence ID" value="NZ_PXOH01000004.1"/>
</dbReference>
<dbReference type="Pfam" id="PF05728">
    <property type="entry name" value="UPF0227"/>
    <property type="match status" value="1"/>
</dbReference>
<dbReference type="Gene3D" id="3.40.50.1820">
    <property type="entry name" value="alpha/beta hydrolase"/>
    <property type="match status" value="1"/>
</dbReference>
<dbReference type="Proteomes" id="UP000239001">
    <property type="component" value="Unassembled WGS sequence"/>
</dbReference>
<dbReference type="PANTHER" id="PTHR42886:SF29">
    <property type="entry name" value="PUMMELIG, ISOFORM A"/>
    <property type="match status" value="1"/>
</dbReference>
<keyword evidence="2" id="KW-1185">Reference proteome</keyword>
<accession>A0A2T1M193</accession>
<dbReference type="PANTHER" id="PTHR42886">
    <property type="entry name" value="RE40534P-RELATED"/>
    <property type="match status" value="1"/>
</dbReference>
<comment type="caution">
    <text evidence="1">The sequence shown here is derived from an EMBL/GenBank/DDBJ whole genome shotgun (WGS) entry which is preliminary data.</text>
</comment>
<evidence type="ECO:0000313" key="2">
    <source>
        <dbReference type="Proteomes" id="UP000239001"/>
    </source>
</evidence>
<proteinExistence type="predicted"/>
<gene>
    <name evidence="1" type="ORF">C7H19_05525</name>
</gene>
<dbReference type="InterPro" id="IPR008886">
    <property type="entry name" value="UPF0227/Esterase_YqiA"/>
</dbReference>
<dbReference type="SUPFAM" id="SSF53474">
    <property type="entry name" value="alpha/beta-Hydrolases"/>
    <property type="match status" value="1"/>
</dbReference>
<dbReference type="AlphaFoldDB" id="A0A2T1M193"/>
<reference evidence="1 2" key="2">
    <citation type="submission" date="2018-03" db="EMBL/GenBank/DDBJ databases">
        <authorList>
            <person name="Keele B.F."/>
        </authorList>
    </citation>
    <scope>NUCLEOTIDE SEQUENCE [LARGE SCALE GENOMIC DNA]</scope>
    <source>
        <strain evidence="1 2">CCALA 016</strain>
    </source>
</reference>
<evidence type="ECO:0000313" key="1">
    <source>
        <dbReference type="EMBL" id="PSF38445.1"/>
    </source>
</evidence>
<dbReference type="EMBL" id="PXOH01000004">
    <property type="protein sequence ID" value="PSF38445.1"/>
    <property type="molecule type" value="Genomic_DNA"/>
</dbReference>
<protein>
    <submittedName>
        <fullName evidence="1">Esterase</fullName>
    </submittedName>
</protein>